<organism evidence="2 3">
    <name type="scientific">Triticum urartu</name>
    <name type="common">Red wild einkorn</name>
    <name type="synonym">Crithodium urartu</name>
    <dbReference type="NCBI Taxonomy" id="4572"/>
    <lineage>
        <taxon>Eukaryota</taxon>
        <taxon>Viridiplantae</taxon>
        <taxon>Streptophyta</taxon>
        <taxon>Embryophyta</taxon>
        <taxon>Tracheophyta</taxon>
        <taxon>Spermatophyta</taxon>
        <taxon>Magnoliopsida</taxon>
        <taxon>Liliopsida</taxon>
        <taxon>Poales</taxon>
        <taxon>Poaceae</taxon>
        <taxon>BOP clade</taxon>
        <taxon>Pooideae</taxon>
        <taxon>Triticodae</taxon>
        <taxon>Triticeae</taxon>
        <taxon>Triticinae</taxon>
        <taxon>Triticum</taxon>
    </lineage>
</organism>
<sequence length="97" mass="10716">MRSPPSSASKPPRRFPLPSASKPPRRVPYQTVVSHHLPSPHLPPVPPCPLHHHRPAAPRRTALSCPLFLPSYTPSMVVTAALTMAMTARMMATRDPW</sequence>
<evidence type="ECO:0000313" key="2">
    <source>
        <dbReference type="EnsemblPlants" id="TuG1812G0600002352.01.T01.cds344398"/>
    </source>
</evidence>
<dbReference type="Proteomes" id="UP000015106">
    <property type="component" value="Chromosome 6"/>
</dbReference>
<keyword evidence="3" id="KW-1185">Reference proteome</keyword>
<evidence type="ECO:0000313" key="3">
    <source>
        <dbReference type="Proteomes" id="UP000015106"/>
    </source>
</evidence>
<dbReference type="Gramene" id="TuG1812G0600002352.01.T01">
    <property type="protein sequence ID" value="TuG1812G0600002352.01.T01.cds344398"/>
    <property type="gene ID" value="TuG1812G0600002352.01"/>
</dbReference>
<dbReference type="Gramene" id="TuG1812G0600002352.01.T02">
    <property type="protein sequence ID" value="TuG1812G0600002352.01.T02.cds344398"/>
    <property type="gene ID" value="TuG1812G0600002352.01"/>
</dbReference>
<dbReference type="EnsemblPlants" id="TuG1812G0600002352.01.T02">
    <property type="protein sequence ID" value="TuG1812G0600002352.01.T02.cds344398"/>
    <property type="gene ID" value="TuG1812G0600002352.01"/>
</dbReference>
<reference evidence="3" key="1">
    <citation type="journal article" date="2013" name="Nature">
        <title>Draft genome of the wheat A-genome progenitor Triticum urartu.</title>
        <authorList>
            <person name="Ling H.Q."/>
            <person name="Zhao S."/>
            <person name="Liu D."/>
            <person name="Wang J."/>
            <person name="Sun H."/>
            <person name="Zhang C."/>
            <person name="Fan H."/>
            <person name="Li D."/>
            <person name="Dong L."/>
            <person name="Tao Y."/>
            <person name="Gao C."/>
            <person name="Wu H."/>
            <person name="Li Y."/>
            <person name="Cui Y."/>
            <person name="Guo X."/>
            <person name="Zheng S."/>
            <person name="Wang B."/>
            <person name="Yu K."/>
            <person name="Liang Q."/>
            <person name="Yang W."/>
            <person name="Lou X."/>
            <person name="Chen J."/>
            <person name="Feng M."/>
            <person name="Jian J."/>
            <person name="Zhang X."/>
            <person name="Luo G."/>
            <person name="Jiang Y."/>
            <person name="Liu J."/>
            <person name="Wang Z."/>
            <person name="Sha Y."/>
            <person name="Zhang B."/>
            <person name="Wu H."/>
            <person name="Tang D."/>
            <person name="Shen Q."/>
            <person name="Xue P."/>
            <person name="Zou S."/>
            <person name="Wang X."/>
            <person name="Liu X."/>
            <person name="Wang F."/>
            <person name="Yang Y."/>
            <person name="An X."/>
            <person name="Dong Z."/>
            <person name="Zhang K."/>
            <person name="Zhang X."/>
            <person name="Luo M.C."/>
            <person name="Dvorak J."/>
            <person name="Tong Y."/>
            <person name="Wang J."/>
            <person name="Yang H."/>
            <person name="Li Z."/>
            <person name="Wang D."/>
            <person name="Zhang A."/>
            <person name="Wang J."/>
        </authorList>
    </citation>
    <scope>NUCLEOTIDE SEQUENCE</scope>
    <source>
        <strain evidence="3">cv. G1812</strain>
    </source>
</reference>
<dbReference type="EnsemblPlants" id="TuG1812G0600002352.01.T01">
    <property type="protein sequence ID" value="TuG1812G0600002352.01.T01.cds344398"/>
    <property type="gene ID" value="TuG1812G0600002352.01"/>
</dbReference>
<feature type="compositionally biased region" description="Pro residues" evidence="1">
    <location>
        <begin position="40"/>
        <end position="49"/>
    </location>
</feature>
<evidence type="ECO:0000256" key="1">
    <source>
        <dbReference type="SAM" id="MobiDB-lite"/>
    </source>
</evidence>
<accession>A0A8R7UVY8</accession>
<dbReference type="Gramene" id="TuG1812G0600002352.01.T03">
    <property type="protein sequence ID" value="TuG1812G0600002352.01.T03.cds344398"/>
    <property type="gene ID" value="TuG1812G0600002352.01"/>
</dbReference>
<dbReference type="AlphaFoldDB" id="A0A8R7UVY8"/>
<reference evidence="2" key="3">
    <citation type="submission" date="2022-06" db="UniProtKB">
        <authorList>
            <consortium name="EnsemblPlants"/>
        </authorList>
    </citation>
    <scope>IDENTIFICATION</scope>
</reference>
<feature type="region of interest" description="Disordered" evidence="1">
    <location>
        <begin position="1"/>
        <end position="55"/>
    </location>
</feature>
<proteinExistence type="predicted"/>
<feature type="compositionally biased region" description="Low complexity" evidence="1">
    <location>
        <begin position="1"/>
        <end position="10"/>
    </location>
</feature>
<name>A0A8R7UVY8_TRIUA</name>
<dbReference type="EnsemblPlants" id="TuG1812G0600002352.01.T03">
    <property type="protein sequence ID" value="TuG1812G0600002352.01.T03.cds344398"/>
    <property type="gene ID" value="TuG1812G0600002352.01"/>
</dbReference>
<protein>
    <submittedName>
        <fullName evidence="2">Uncharacterized protein</fullName>
    </submittedName>
</protein>
<reference evidence="2" key="2">
    <citation type="submission" date="2018-03" db="EMBL/GenBank/DDBJ databases">
        <title>The Triticum urartu genome reveals the dynamic nature of wheat genome evolution.</title>
        <authorList>
            <person name="Ling H."/>
            <person name="Ma B."/>
            <person name="Shi X."/>
            <person name="Liu H."/>
            <person name="Dong L."/>
            <person name="Sun H."/>
            <person name="Cao Y."/>
            <person name="Gao Q."/>
            <person name="Zheng S."/>
            <person name="Li Y."/>
            <person name="Yu Y."/>
            <person name="Du H."/>
            <person name="Qi M."/>
            <person name="Li Y."/>
            <person name="Yu H."/>
            <person name="Cui Y."/>
            <person name="Wang N."/>
            <person name="Chen C."/>
            <person name="Wu H."/>
            <person name="Zhao Y."/>
            <person name="Zhang J."/>
            <person name="Li Y."/>
            <person name="Zhou W."/>
            <person name="Zhang B."/>
            <person name="Hu W."/>
            <person name="Eijk M."/>
            <person name="Tang J."/>
            <person name="Witsenboer H."/>
            <person name="Zhao S."/>
            <person name="Li Z."/>
            <person name="Zhang A."/>
            <person name="Wang D."/>
            <person name="Liang C."/>
        </authorList>
    </citation>
    <scope>NUCLEOTIDE SEQUENCE [LARGE SCALE GENOMIC DNA]</scope>
    <source>
        <strain evidence="2">cv. G1812</strain>
    </source>
</reference>